<feature type="transmembrane region" description="Helical" evidence="2">
    <location>
        <begin position="190"/>
        <end position="208"/>
    </location>
</feature>
<proteinExistence type="predicted"/>
<reference evidence="5 6" key="1">
    <citation type="submission" date="2018-10" db="EMBL/GenBank/DDBJ databases">
        <title>Phylogenomics of Brevibacillus.</title>
        <authorList>
            <person name="Dunlap C."/>
        </authorList>
    </citation>
    <scope>NUCLEOTIDE SEQUENCE [LARGE SCALE GENOMIC DNA]</scope>
    <source>
        <strain evidence="5 6">DSM 100115</strain>
    </source>
</reference>
<evidence type="ECO:0000256" key="1">
    <source>
        <dbReference type="SAM" id="MobiDB-lite"/>
    </source>
</evidence>
<accession>A0A3M8APC5</accession>
<dbReference type="Proteomes" id="UP000268829">
    <property type="component" value="Unassembled WGS sequence"/>
</dbReference>
<keyword evidence="2" id="KW-1133">Transmembrane helix</keyword>
<keyword evidence="6" id="KW-1185">Reference proteome</keyword>
<evidence type="ECO:0000259" key="4">
    <source>
        <dbReference type="Pfam" id="PF07987"/>
    </source>
</evidence>
<feature type="signal peptide" evidence="3">
    <location>
        <begin position="1"/>
        <end position="25"/>
    </location>
</feature>
<feature type="chain" id="PRO_5017962514" evidence="3">
    <location>
        <begin position="26"/>
        <end position="212"/>
    </location>
</feature>
<dbReference type="RefSeq" id="WP_122906416.1">
    <property type="nucleotide sequence ID" value="NZ_RHHS01000049.1"/>
</dbReference>
<dbReference type="OrthoDB" id="69896at2"/>
<sequence>MKMKKWLSSVLVAGAVLTLATAAQAHVNVYPKETTTGSYEKYTVRVPVEKDVNTVKVKLEFPAGVKVNTVQPVPGWSYEFEKDKDGVNTALVWTATDGGIKAHEFMEFAFVGANPKEEGTLAWKAYQTYADGEVVEWTGDKDSKTPASVTTVKAGAGEAGHDHGHDAAAPAAAQAQAQEQAAASAGGSNTLPLVLSGLALLLSIVSLFRKKA</sequence>
<keyword evidence="2" id="KW-0472">Membrane</keyword>
<feature type="region of interest" description="Disordered" evidence="1">
    <location>
        <begin position="156"/>
        <end position="183"/>
    </location>
</feature>
<dbReference type="InterPro" id="IPR012533">
    <property type="entry name" value="YcnI-copper_dom"/>
</dbReference>
<comment type="caution">
    <text evidence="5">The sequence shown here is derived from an EMBL/GenBank/DDBJ whole genome shotgun (WGS) entry which is preliminary data.</text>
</comment>
<dbReference type="CDD" id="cd08545">
    <property type="entry name" value="YcnI_like"/>
    <property type="match status" value="1"/>
</dbReference>
<feature type="domain" description="YncI copper-binding" evidence="4">
    <location>
        <begin position="26"/>
        <end position="146"/>
    </location>
</feature>
<organism evidence="5 6">
    <name type="scientific">Brevibacillus gelatini</name>
    <dbReference type="NCBI Taxonomy" id="1655277"/>
    <lineage>
        <taxon>Bacteria</taxon>
        <taxon>Bacillati</taxon>
        <taxon>Bacillota</taxon>
        <taxon>Bacilli</taxon>
        <taxon>Bacillales</taxon>
        <taxon>Paenibacillaceae</taxon>
        <taxon>Brevibacillus</taxon>
    </lineage>
</organism>
<keyword evidence="3" id="KW-0732">Signal</keyword>
<name>A0A3M8APC5_9BACL</name>
<dbReference type="EMBL" id="RHHS01000049">
    <property type="protein sequence ID" value="RNB53076.1"/>
    <property type="molecule type" value="Genomic_DNA"/>
</dbReference>
<evidence type="ECO:0000256" key="2">
    <source>
        <dbReference type="SAM" id="Phobius"/>
    </source>
</evidence>
<evidence type="ECO:0000313" key="6">
    <source>
        <dbReference type="Proteomes" id="UP000268829"/>
    </source>
</evidence>
<dbReference type="InterPro" id="IPR038507">
    <property type="entry name" value="YcnI-like_sf"/>
</dbReference>
<dbReference type="Pfam" id="PF07987">
    <property type="entry name" value="DUF1775"/>
    <property type="match status" value="1"/>
</dbReference>
<feature type="compositionally biased region" description="Low complexity" evidence="1">
    <location>
        <begin position="167"/>
        <end position="183"/>
    </location>
</feature>
<dbReference type="Gene3D" id="2.60.40.2230">
    <property type="entry name" value="Uncharacterised protein YcnI-like PF07987, DUF1775"/>
    <property type="match status" value="1"/>
</dbReference>
<protein>
    <submittedName>
        <fullName evidence="5">DUF1775 domain-containing protein</fullName>
    </submittedName>
</protein>
<evidence type="ECO:0000313" key="5">
    <source>
        <dbReference type="EMBL" id="RNB53076.1"/>
    </source>
</evidence>
<keyword evidence="2" id="KW-0812">Transmembrane</keyword>
<gene>
    <name evidence="5" type="ORF">EDM57_19775</name>
</gene>
<evidence type="ECO:0000256" key="3">
    <source>
        <dbReference type="SAM" id="SignalP"/>
    </source>
</evidence>
<dbReference type="AlphaFoldDB" id="A0A3M8APC5"/>